<organism evidence="3 4">
    <name type="scientific">Phocaeicola vulgatus</name>
    <name type="common">Bacteroides vulgatus</name>
    <dbReference type="NCBI Taxonomy" id="821"/>
    <lineage>
        <taxon>Bacteria</taxon>
        <taxon>Pseudomonadati</taxon>
        <taxon>Bacteroidota</taxon>
        <taxon>Bacteroidia</taxon>
        <taxon>Bacteroidales</taxon>
        <taxon>Bacteroidaceae</taxon>
        <taxon>Phocaeicola</taxon>
    </lineage>
</organism>
<dbReference type="Proteomes" id="UP000583639">
    <property type="component" value="Unassembled WGS sequence"/>
</dbReference>
<dbReference type="InterPro" id="IPR051532">
    <property type="entry name" value="Ester_Hydrolysis_Enzymes"/>
</dbReference>
<keyword evidence="1" id="KW-0732">Signal</keyword>
<dbReference type="PROSITE" id="PS51257">
    <property type="entry name" value="PROKAR_LIPOPROTEIN"/>
    <property type="match status" value="1"/>
</dbReference>
<comment type="caution">
    <text evidence="3">The sequence shown here is derived from an EMBL/GenBank/DDBJ whole genome shotgun (WGS) entry which is preliminary data.</text>
</comment>
<protein>
    <recommendedName>
        <fullName evidence="2">SGNH hydrolase-type esterase domain-containing protein</fullName>
    </recommendedName>
</protein>
<dbReference type="PANTHER" id="PTHR30383:SF5">
    <property type="entry name" value="SGNH HYDROLASE-TYPE ESTERASE DOMAIN-CONTAINING PROTEIN"/>
    <property type="match status" value="1"/>
</dbReference>
<dbReference type="PANTHER" id="PTHR30383">
    <property type="entry name" value="THIOESTERASE 1/PROTEASE 1/LYSOPHOSPHOLIPASE L1"/>
    <property type="match status" value="1"/>
</dbReference>
<evidence type="ECO:0000259" key="2">
    <source>
        <dbReference type="Pfam" id="PF13472"/>
    </source>
</evidence>
<reference evidence="3 4" key="1">
    <citation type="submission" date="2020-04" db="EMBL/GenBank/DDBJ databases">
        <title>A novel gut-associated lysogenic phage, Bacteroides phage BV01, alters the host transcriptome and bile acid metabolism in Bacteroides vulgatus.</title>
        <authorList>
            <person name="Campbell D.E."/>
            <person name="Ly L."/>
            <person name="Ridlon J.M."/>
            <person name="Hsiao A."/>
            <person name="Degnan P.H."/>
        </authorList>
    </citation>
    <scope>NUCLEOTIDE SEQUENCE [LARGE SCALE GENOMIC DNA]</scope>
    <source>
        <strain evidence="3 4">VPI-BV8526</strain>
    </source>
</reference>
<evidence type="ECO:0000313" key="3">
    <source>
        <dbReference type="EMBL" id="NMW40878.1"/>
    </source>
</evidence>
<evidence type="ECO:0000313" key="4">
    <source>
        <dbReference type="Proteomes" id="UP000583639"/>
    </source>
</evidence>
<feature type="chain" id="PRO_5032324036" description="SGNH hydrolase-type esterase domain-containing protein" evidence="1">
    <location>
        <begin position="23"/>
        <end position="191"/>
    </location>
</feature>
<dbReference type="SUPFAM" id="SSF52266">
    <property type="entry name" value="SGNH hydrolase"/>
    <property type="match status" value="1"/>
</dbReference>
<dbReference type="EMBL" id="JABDSI010000120">
    <property type="protein sequence ID" value="NMW40878.1"/>
    <property type="molecule type" value="Genomic_DNA"/>
</dbReference>
<proteinExistence type="predicted"/>
<sequence length="191" mass="22494">MRGNMFKGLLCLVLLMCSCVNDDKFSTFYFLGDSIIGKWDIQVYFPVYTVYNDGLPGAGIDYIERCKGMYTDKNVVIMIGTNDMRMDLDEKTYAKRYVKAVNNLHARQIYVYAIMPRNYETDSPNINNKIEKVNQAIQEQFKIEKQEVHYLDIYNIMLKDGRMNMQYCYDGIHLNDYGYEILRNKLQQSLK</sequence>
<dbReference type="Pfam" id="PF13472">
    <property type="entry name" value="Lipase_GDSL_2"/>
    <property type="match status" value="1"/>
</dbReference>
<evidence type="ECO:0000256" key="1">
    <source>
        <dbReference type="SAM" id="SignalP"/>
    </source>
</evidence>
<feature type="signal peptide" evidence="1">
    <location>
        <begin position="1"/>
        <end position="22"/>
    </location>
</feature>
<dbReference type="Gene3D" id="3.40.50.1110">
    <property type="entry name" value="SGNH hydrolase"/>
    <property type="match status" value="1"/>
</dbReference>
<feature type="domain" description="SGNH hydrolase-type esterase" evidence="2">
    <location>
        <begin position="46"/>
        <end position="181"/>
    </location>
</feature>
<accession>A0A848QV41</accession>
<gene>
    <name evidence="3" type="ORF">HKQ55_12205</name>
</gene>
<dbReference type="AlphaFoldDB" id="A0A848QV41"/>
<dbReference type="GO" id="GO:0004622">
    <property type="term" value="F:phosphatidylcholine lysophospholipase activity"/>
    <property type="evidence" value="ECO:0007669"/>
    <property type="project" value="TreeGrafter"/>
</dbReference>
<name>A0A848QV41_PHOVU</name>
<dbReference type="RefSeq" id="WP_172770144.1">
    <property type="nucleotide sequence ID" value="NZ_JABDSI010000120.1"/>
</dbReference>
<dbReference type="InterPro" id="IPR036514">
    <property type="entry name" value="SGNH_hydro_sf"/>
</dbReference>
<dbReference type="InterPro" id="IPR013830">
    <property type="entry name" value="SGNH_hydro"/>
</dbReference>